<gene>
    <name evidence="1" type="ORF">BDN72DRAFT_866312</name>
</gene>
<name>A0ACD2ZX79_9AGAR</name>
<sequence length="134" mass="15134">MYHCPPQVVDFVSESDDEDDEEEEDDDEEDDDDDDDEDDDDDDDEEETAIGDVIRAGEAENLEDDEDADDGVGFFVGFFSSFDFLFSLAFAFAFDLFPFDTFFVSSSIALPFSCLFHALSVLVFRFSCNSRIAT</sequence>
<dbReference type="EMBL" id="ML209775">
    <property type="protein sequence ID" value="TFK57992.1"/>
    <property type="molecule type" value="Genomic_DNA"/>
</dbReference>
<protein>
    <submittedName>
        <fullName evidence="1">Uncharacterized protein</fullName>
    </submittedName>
</protein>
<dbReference type="Proteomes" id="UP000308600">
    <property type="component" value="Unassembled WGS sequence"/>
</dbReference>
<accession>A0ACD2ZX79</accession>
<reference evidence="1 2" key="1">
    <citation type="journal article" date="2019" name="Nat. Ecol. Evol.">
        <title>Megaphylogeny resolves global patterns of mushroom evolution.</title>
        <authorList>
            <person name="Varga T."/>
            <person name="Krizsan K."/>
            <person name="Foldi C."/>
            <person name="Dima B."/>
            <person name="Sanchez-Garcia M."/>
            <person name="Sanchez-Ramirez S."/>
            <person name="Szollosi G.J."/>
            <person name="Szarkandi J.G."/>
            <person name="Papp V."/>
            <person name="Albert L."/>
            <person name="Andreopoulos W."/>
            <person name="Angelini C."/>
            <person name="Antonin V."/>
            <person name="Barry K.W."/>
            <person name="Bougher N.L."/>
            <person name="Buchanan P."/>
            <person name="Buyck B."/>
            <person name="Bense V."/>
            <person name="Catcheside P."/>
            <person name="Chovatia M."/>
            <person name="Cooper J."/>
            <person name="Damon W."/>
            <person name="Desjardin D."/>
            <person name="Finy P."/>
            <person name="Geml J."/>
            <person name="Haridas S."/>
            <person name="Hughes K."/>
            <person name="Justo A."/>
            <person name="Karasinski D."/>
            <person name="Kautmanova I."/>
            <person name="Kiss B."/>
            <person name="Kocsube S."/>
            <person name="Kotiranta H."/>
            <person name="LaButti K.M."/>
            <person name="Lechner B.E."/>
            <person name="Liimatainen K."/>
            <person name="Lipzen A."/>
            <person name="Lukacs Z."/>
            <person name="Mihaltcheva S."/>
            <person name="Morgado L.N."/>
            <person name="Niskanen T."/>
            <person name="Noordeloos M.E."/>
            <person name="Ohm R.A."/>
            <person name="Ortiz-Santana B."/>
            <person name="Ovrebo C."/>
            <person name="Racz N."/>
            <person name="Riley R."/>
            <person name="Savchenko A."/>
            <person name="Shiryaev A."/>
            <person name="Soop K."/>
            <person name="Spirin V."/>
            <person name="Szebenyi C."/>
            <person name="Tomsovsky M."/>
            <person name="Tulloss R.E."/>
            <person name="Uehling J."/>
            <person name="Grigoriev I.V."/>
            <person name="Vagvolgyi C."/>
            <person name="Papp T."/>
            <person name="Martin F.M."/>
            <person name="Miettinen O."/>
            <person name="Hibbett D.S."/>
            <person name="Nagy L.G."/>
        </authorList>
    </citation>
    <scope>NUCLEOTIDE SEQUENCE [LARGE SCALE GENOMIC DNA]</scope>
    <source>
        <strain evidence="1 2">NL-1719</strain>
    </source>
</reference>
<evidence type="ECO:0000313" key="1">
    <source>
        <dbReference type="EMBL" id="TFK57992.1"/>
    </source>
</evidence>
<evidence type="ECO:0000313" key="2">
    <source>
        <dbReference type="Proteomes" id="UP000308600"/>
    </source>
</evidence>
<proteinExistence type="predicted"/>
<organism evidence="1 2">
    <name type="scientific">Pluteus cervinus</name>
    <dbReference type="NCBI Taxonomy" id="181527"/>
    <lineage>
        <taxon>Eukaryota</taxon>
        <taxon>Fungi</taxon>
        <taxon>Dikarya</taxon>
        <taxon>Basidiomycota</taxon>
        <taxon>Agaricomycotina</taxon>
        <taxon>Agaricomycetes</taxon>
        <taxon>Agaricomycetidae</taxon>
        <taxon>Agaricales</taxon>
        <taxon>Pluteineae</taxon>
        <taxon>Pluteaceae</taxon>
        <taxon>Pluteus</taxon>
    </lineage>
</organism>
<keyword evidence="2" id="KW-1185">Reference proteome</keyword>